<dbReference type="EMBL" id="CP021109">
    <property type="protein sequence ID" value="ARP86585.1"/>
    <property type="molecule type" value="Genomic_DNA"/>
</dbReference>
<dbReference type="GO" id="GO:0030267">
    <property type="term" value="F:glyoxylate reductase (NADPH) activity"/>
    <property type="evidence" value="ECO:0007669"/>
    <property type="project" value="TreeGrafter"/>
</dbReference>
<dbReference type="RefSeq" id="WP_086072328.1">
    <property type="nucleotide sequence ID" value="NZ_CP021109.1"/>
</dbReference>
<feature type="domain" description="D-isomer specific 2-hydroxyacid dehydrogenase catalytic" evidence="4">
    <location>
        <begin position="7"/>
        <end position="313"/>
    </location>
</feature>
<dbReference type="InterPro" id="IPR036291">
    <property type="entry name" value="NAD(P)-bd_dom_sf"/>
</dbReference>
<keyword evidence="1 3" id="KW-0560">Oxidoreductase</keyword>
<sequence>MTSRPIVALTSAIHPDEHARLAQSAEVRVAANASADALKAVAAHADALIVRNPLPADIFETAPQLKGVVRHGVGLDMIPMEQANRHGIVVANIPGANTASVVEYCVAAMLHLRRRLAGIDAMLRKEGWAPARAYGEGGAELAGSVCGIVGVGAIGKRLAAIAQAMDMQVLGLTRRPETLPAGVRAADKETLMRESDVIVLACPLTEETRGMIDAAALRSAKPGAILINVARGPVVDSAALLAALRENRLGGAALDVHDIQPLPADAPVFALPNVLLTPHLAGSTTASMRRMSQGAVEEVLRILRGEPPLNWVNRDACAAARRNA</sequence>
<dbReference type="GO" id="GO:0051287">
    <property type="term" value="F:NAD binding"/>
    <property type="evidence" value="ECO:0007669"/>
    <property type="project" value="InterPro"/>
</dbReference>
<feature type="domain" description="D-isomer specific 2-hydroxyacid dehydrogenase NAD-binding" evidence="5">
    <location>
        <begin position="106"/>
        <end position="281"/>
    </location>
</feature>
<dbReference type="Proteomes" id="UP000194139">
    <property type="component" value="Chromosome"/>
</dbReference>
<dbReference type="Pfam" id="PF02826">
    <property type="entry name" value="2-Hacid_dh_C"/>
    <property type="match status" value="1"/>
</dbReference>
<evidence type="ECO:0000313" key="6">
    <source>
        <dbReference type="EMBL" id="ARP86585.1"/>
    </source>
</evidence>
<evidence type="ECO:0000313" key="7">
    <source>
        <dbReference type="Proteomes" id="UP000194139"/>
    </source>
</evidence>
<organism evidence="6 7">
    <name type="scientific">Bordetella genomosp. 9</name>
    <dbReference type="NCBI Taxonomy" id="1416803"/>
    <lineage>
        <taxon>Bacteria</taxon>
        <taxon>Pseudomonadati</taxon>
        <taxon>Pseudomonadota</taxon>
        <taxon>Betaproteobacteria</taxon>
        <taxon>Burkholderiales</taxon>
        <taxon>Alcaligenaceae</taxon>
        <taxon>Bordetella</taxon>
    </lineage>
</organism>
<dbReference type="Gene3D" id="3.40.50.720">
    <property type="entry name" value="NAD(P)-binding Rossmann-like Domain"/>
    <property type="match status" value="2"/>
</dbReference>
<keyword evidence="7" id="KW-1185">Reference proteome</keyword>
<dbReference type="PANTHER" id="PTHR10996:SF178">
    <property type="entry name" value="2-HYDROXYACID DEHYDROGENASE YGL185C-RELATED"/>
    <property type="match status" value="1"/>
</dbReference>
<dbReference type="PANTHER" id="PTHR10996">
    <property type="entry name" value="2-HYDROXYACID DEHYDROGENASE-RELATED"/>
    <property type="match status" value="1"/>
</dbReference>
<gene>
    <name evidence="6" type="ORF">CAL13_10475</name>
</gene>
<dbReference type="InterPro" id="IPR006139">
    <property type="entry name" value="D-isomer_2_OHA_DH_cat_dom"/>
</dbReference>
<dbReference type="SUPFAM" id="SSF51735">
    <property type="entry name" value="NAD(P)-binding Rossmann-fold domains"/>
    <property type="match status" value="1"/>
</dbReference>
<protein>
    <submittedName>
        <fullName evidence="6">Hydroxyacid dehydrogenase</fullName>
    </submittedName>
</protein>
<accession>A0A1W6YZQ2</accession>
<keyword evidence="2" id="KW-0520">NAD</keyword>
<evidence type="ECO:0000259" key="5">
    <source>
        <dbReference type="Pfam" id="PF02826"/>
    </source>
</evidence>
<name>A0A1W6YZQ2_9BORD</name>
<dbReference type="PROSITE" id="PS00671">
    <property type="entry name" value="D_2_HYDROXYACID_DH_3"/>
    <property type="match status" value="1"/>
</dbReference>
<evidence type="ECO:0000256" key="2">
    <source>
        <dbReference type="ARBA" id="ARBA00023027"/>
    </source>
</evidence>
<dbReference type="GO" id="GO:0005829">
    <property type="term" value="C:cytosol"/>
    <property type="evidence" value="ECO:0007669"/>
    <property type="project" value="TreeGrafter"/>
</dbReference>
<evidence type="ECO:0000256" key="1">
    <source>
        <dbReference type="ARBA" id="ARBA00023002"/>
    </source>
</evidence>
<dbReference type="InterPro" id="IPR006140">
    <property type="entry name" value="D-isomer_DH_NAD-bd"/>
</dbReference>
<evidence type="ECO:0000256" key="3">
    <source>
        <dbReference type="RuleBase" id="RU003719"/>
    </source>
</evidence>
<dbReference type="AlphaFoldDB" id="A0A1W6YZQ2"/>
<proteinExistence type="inferred from homology"/>
<dbReference type="SUPFAM" id="SSF52283">
    <property type="entry name" value="Formate/glycerate dehydrogenase catalytic domain-like"/>
    <property type="match status" value="1"/>
</dbReference>
<dbReference type="InterPro" id="IPR029753">
    <property type="entry name" value="D-isomer_DH_CS"/>
</dbReference>
<dbReference type="InterPro" id="IPR050223">
    <property type="entry name" value="D-isomer_2-hydroxyacid_DH"/>
</dbReference>
<evidence type="ECO:0000259" key="4">
    <source>
        <dbReference type="Pfam" id="PF00389"/>
    </source>
</evidence>
<dbReference type="GO" id="GO:0016618">
    <property type="term" value="F:hydroxypyruvate reductase [NAD(P)H] activity"/>
    <property type="evidence" value="ECO:0007669"/>
    <property type="project" value="TreeGrafter"/>
</dbReference>
<comment type="similarity">
    <text evidence="3">Belongs to the D-isomer specific 2-hydroxyacid dehydrogenase family.</text>
</comment>
<dbReference type="Pfam" id="PF00389">
    <property type="entry name" value="2-Hacid_dh"/>
    <property type="match status" value="1"/>
</dbReference>
<reference evidence="6 7" key="1">
    <citation type="submission" date="2017-05" db="EMBL/GenBank/DDBJ databases">
        <title>Complete and WGS of Bordetella genogroups.</title>
        <authorList>
            <person name="Spilker T."/>
            <person name="LiPuma J."/>
        </authorList>
    </citation>
    <scope>NUCLEOTIDE SEQUENCE [LARGE SCALE GENOMIC DNA]</scope>
    <source>
        <strain evidence="6 7">AU17164</strain>
    </source>
</reference>